<keyword evidence="2" id="KW-0812">Transmembrane</keyword>
<proteinExistence type="predicted"/>
<name>A0A0P0XF67_ORYSJ</name>
<reference evidence="3 4" key="2">
    <citation type="journal article" date="2013" name="Plant Cell Physiol.">
        <title>Rice Annotation Project Database (RAP-DB): an integrative and interactive database for rice genomics.</title>
        <authorList>
            <person name="Sakai H."/>
            <person name="Lee S.S."/>
            <person name="Tanaka T."/>
            <person name="Numa H."/>
            <person name="Kim J."/>
            <person name="Kawahara Y."/>
            <person name="Wakimoto H."/>
            <person name="Yang C.C."/>
            <person name="Iwamoto M."/>
            <person name="Abe T."/>
            <person name="Yamada Y."/>
            <person name="Muto A."/>
            <person name="Inokuchi H."/>
            <person name="Ikemura T."/>
            <person name="Matsumoto T."/>
            <person name="Sasaki T."/>
            <person name="Itoh T."/>
        </authorList>
    </citation>
    <scope>NUCLEOTIDE SEQUENCE [LARGE SCALE GENOMIC DNA]</scope>
    <source>
        <strain evidence="4">cv. Nipponbare</strain>
    </source>
</reference>
<protein>
    <submittedName>
        <fullName evidence="3">Os08g0385201 protein</fullName>
    </submittedName>
</protein>
<evidence type="ECO:0000256" key="2">
    <source>
        <dbReference type="SAM" id="Phobius"/>
    </source>
</evidence>
<keyword evidence="4" id="KW-1185">Reference proteome</keyword>
<evidence type="ECO:0000313" key="4">
    <source>
        <dbReference type="Proteomes" id="UP000059680"/>
    </source>
</evidence>
<feature type="region of interest" description="Disordered" evidence="1">
    <location>
        <begin position="1"/>
        <end position="28"/>
    </location>
</feature>
<dbReference type="InParanoid" id="A0A0P0XF67"/>
<keyword evidence="2" id="KW-1133">Transmembrane helix</keyword>
<sequence>MDSYSDKVRPRVATERANGVTKLDSHPSGLTRGSVHACAVAARPASAMVSSRQAVESKPEGGRSQGINSFACCLPGRVLYSIDSAEQPTPAVRASTGPCRPVKLKAGPRVLVVVGVLSGLAAFRAWGGCIP</sequence>
<dbReference type="Proteomes" id="UP000059680">
    <property type="component" value="Chromosome 8"/>
</dbReference>
<dbReference type="AlphaFoldDB" id="A0A0P0XF67"/>
<dbReference type="PaxDb" id="39947-A0A0P0XF67"/>
<accession>A0A0P0XF67</accession>
<keyword evidence="2" id="KW-0472">Membrane</keyword>
<feature type="transmembrane region" description="Helical" evidence="2">
    <location>
        <begin position="110"/>
        <end position="127"/>
    </location>
</feature>
<reference evidence="3 4" key="3">
    <citation type="journal article" date="2013" name="Rice">
        <title>Improvement of the Oryza sativa Nipponbare reference genome using next generation sequence and optical map data.</title>
        <authorList>
            <person name="Kawahara Y."/>
            <person name="de la Bastide M."/>
            <person name="Hamilton J.P."/>
            <person name="Kanamori H."/>
            <person name="McCombie W.R."/>
            <person name="Ouyang S."/>
            <person name="Schwartz D.C."/>
            <person name="Tanaka T."/>
            <person name="Wu J."/>
            <person name="Zhou S."/>
            <person name="Childs K.L."/>
            <person name="Davidson R.M."/>
            <person name="Lin H."/>
            <person name="Quesada-Ocampo L."/>
            <person name="Vaillancourt B."/>
            <person name="Sakai H."/>
            <person name="Lee S.S."/>
            <person name="Kim J."/>
            <person name="Numa H."/>
            <person name="Itoh T."/>
            <person name="Buell C.R."/>
            <person name="Matsumoto T."/>
        </authorList>
    </citation>
    <scope>NUCLEOTIDE SEQUENCE [LARGE SCALE GENOMIC DNA]</scope>
    <source>
        <strain evidence="4">cv. Nipponbare</strain>
    </source>
</reference>
<reference evidence="4" key="1">
    <citation type="journal article" date="2005" name="Nature">
        <title>The map-based sequence of the rice genome.</title>
        <authorList>
            <consortium name="International rice genome sequencing project (IRGSP)"/>
            <person name="Matsumoto T."/>
            <person name="Wu J."/>
            <person name="Kanamori H."/>
            <person name="Katayose Y."/>
            <person name="Fujisawa M."/>
            <person name="Namiki N."/>
            <person name="Mizuno H."/>
            <person name="Yamamoto K."/>
            <person name="Antonio B.A."/>
            <person name="Baba T."/>
            <person name="Sakata K."/>
            <person name="Nagamura Y."/>
            <person name="Aoki H."/>
            <person name="Arikawa K."/>
            <person name="Arita K."/>
            <person name="Bito T."/>
            <person name="Chiden Y."/>
            <person name="Fujitsuka N."/>
            <person name="Fukunaka R."/>
            <person name="Hamada M."/>
            <person name="Harada C."/>
            <person name="Hayashi A."/>
            <person name="Hijishita S."/>
            <person name="Honda M."/>
            <person name="Hosokawa S."/>
            <person name="Ichikawa Y."/>
            <person name="Idonuma A."/>
            <person name="Iijima M."/>
            <person name="Ikeda M."/>
            <person name="Ikeno M."/>
            <person name="Ito K."/>
            <person name="Ito S."/>
            <person name="Ito T."/>
            <person name="Ito Y."/>
            <person name="Ito Y."/>
            <person name="Iwabuchi A."/>
            <person name="Kamiya K."/>
            <person name="Karasawa W."/>
            <person name="Kurita K."/>
            <person name="Katagiri S."/>
            <person name="Kikuta A."/>
            <person name="Kobayashi H."/>
            <person name="Kobayashi N."/>
            <person name="Machita K."/>
            <person name="Maehara T."/>
            <person name="Masukawa M."/>
            <person name="Mizubayashi T."/>
            <person name="Mukai Y."/>
            <person name="Nagasaki H."/>
            <person name="Nagata Y."/>
            <person name="Naito S."/>
            <person name="Nakashima M."/>
            <person name="Nakama Y."/>
            <person name="Nakamichi Y."/>
            <person name="Nakamura M."/>
            <person name="Meguro A."/>
            <person name="Negishi M."/>
            <person name="Ohta I."/>
            <person name="Ohta T."/>
            <person name="Okamoto M."/>
            <person name="Ono N."/>
            <person name="Saji S."/>
            <person name="Sakaguchi M."/>
            <person name="Sakai K."/>
            <person name="Shibata M."/>
            <person name="Shimokawa T."/>
            <person name="Song J."/>
            <person name="Takazaki Y."/>
            <person name="Terasawa K."/>
            <person name="Tsugane M."/>
            <person name="Tsuji K."/>
            <person name="Ueda S."/>
            <person name="Waki K."/>
            <person name="Yamagata H."/>
            <person name="Yamamoto M."/>
            <person name="Yamamoto S."/>
            <person name="Yamane H."/>
            <person name="Yoshiki S."/>
            <person name="Yoshihara R."/>
            <person name="Yukawa K."/>
            <person name="Zhong H."/>
            <person name="Yano M."/>
            <person name="Yuan Q."/>
            <person name="Ouyang S."/>
            <person name="Liu J."/>
            <person name="Jones K.M."/>
            <person name="Gansberger K."/>
            <person name="Moffat K."/>
            <person name="Hill J."/>
            <person name="Bera J."/>
            <person name="Fadrosh D."/>
            <person name="Jin S."/>
            <person name="Johri S."/>
            <person name="Kim M."/>
            <person name="Overton L."/>
            <person name="Reardon M."/>
            <person name="Tsitrin T."/>
            <person name="Vuong H."/>
            <person name="Weaver B."/>
            <person name="Ciecko A."/>
            <person name="Tallon L."/>
            <person name="Jackson J."/>
            <person name="Pai G."/>
            <person name="Aken S.V."/>
            <person name="Utterback T."/>
            <person name="Reidmuller S."/>
            <person name="Feldblyum T."/>
            <person name="Hsiao J."/>
            <person name="Zismann V."/>
            <person name="Iobst S."/>
            <person name="de Vazeille A.R."/>
            <person name="Buell C.R."/>
            <person name="Ying K."/>
            <person name="Li Y."/>
            <person name="Lu T."/>
            <person name="Huang Y."/>
            <person name="Zhao Q."/>
            <person name="Feng Q."/>
            <person name="Zhang L."/>
            <person name="Zhu J."/>
            <person name="Weng Q."/>
            <person name="Mu J."/>
            <person name="Lu Y."/>
            <person name="Fan D."/>
            <person name="Liu Y."/>
            <person name="Guan J."/>
            <person name="Zhang Y."/>
            <person name="Yu S."/>
            <person name="Liu X."/>
            <person name="Zhang Y."/>
            <person name="Hong G."/>
            <person name="Han B."/>
            <person name="Choisne N."/>
            <person name="Demange N."/>
            <person name="Orjeda G."/>
            <person name="Samain S."/>
            <person name="Cattolico L."/>
            <person name="Pelletier E."/>
            <person name="Couloux A."/>
            <person name="Segurens B."/>
            <person name="Wincker P."/>
            <person name="D'Hont A."/>
            <person name="Scarpelli C."/>
            <person name="Weissenbach J."/>
            <person name="Salanoubat M."/>
            <person name="Quetier F."/>
            <person name="Yu Y."/>
            <person name="Kim H.R."/>
            <person name="Rambo T."/>
            <person name="Currie J."/>
            <person name="Collura K."/>
            <person name="Luo M."/>
            <person name="Yang T."/>
            <person name="Ammiraju J.S.S."/>
            <person name="Engler F."/>
            <person name="Soderlund C."/>
            <person name="Wing R.A."/>
            <person name="Palmer L.E."/>
            <person name="de la Bastide M."/>
            <person name="Spiegel L."/>
            <person name="Nascimento L."/>
            <person name="Zutavern T."/>
            <person name="O'Shaughnessy A."/>
            <person name="Dike S."/>
            <person name="Dedhia N."/>
            <person name="Preston R."/>
            <person name="Balija V."/>
            <person name="McCombie W.R."/>
            <person name="Chow T."/>
            <person name="Chen H."/>
            <person name="Chung M."/>
            <person name="Chen C."/>
            <person name="Shaw J."/>
            <person name="Wu H."/>
            <person name="Hsiao K."/>
            <person name="Chao Y."/>
            <person name="Chu M."/>
            <person name="Cheng C."/>
            <person name="Hour A."/>
            <person name="Lee P."/>
            <person name="Lin S."/>
            <person name="Lin Y."/>
            <person name="Liou J."/>
            <person name="Liu S."/>
            <person name="Hsing Y."/>
            <person name="Raghuvanshi S."/>
            <person name="Mohanty A."/>
            <person name="Bharti A.K."/>
            <person name="Gaur A."/>
            <person name="Gupta V."/>
            <person name="Kumar D."/>
            <person name="Ravi V."/>
            <person name="Vij S."/>
            <person name="Kapur A."/>
            <person name="Khurana P."/>
            <person name="Khurana P."/>
            <person name="Khurana J.P."/>
            <person name="Tyagi A.K."/>
            <person name="Gaikwad K."/>
            <person name="Singh A."/>
            <person name="Dalal V."/>
            <person name="Srivastava S."/>
            <person name="Dixit A."/>
            <person name="Pal A.K."/>
            <person name="Ghazi I.A."/>
            <person name="Yadav M."/>
            <person name="Pandit A."/>
            <person name="Bhargava A."/>
            <person name="Sureshbabu K."/>
            <person name="Batra K."/>
            <person name="Sharma T.R."/>
            <person name="Mohapatra T."/>
            <person name="Singh N.K."/>
            <person name="Messing J."/>
            <person name="Nelson A.B."/>
            <person name="Fuks G."/>
            <person name="Kavchok S."/>
            <person name="Keizer G."/>
            <person name="Linton E."/>
            <person name="Llaca V."/>
            <person name="Song R."/>
            <person name="Tanyolac B."/>
            <person name="Young S."/>
            <person name="Ho-Il K."/>
            <person name="Hahn J.H."/>
            <person name="Sangsakoo G."/>
            <person name="Vanavichit A."/>
            <person name="de Mattos Luiz.A.T."/>
            <person name="Zimmer P.D."/>
            <person name="Malone G."/>
            <person name="Dellagostin O."/>
            <person name="de Oliveira A.C."/>
            <person name="Bevan M."/>
            <person name="Bancroft I."/>
            <person name="Minx P."/>
            <person name="Cordum H."/>
            <person name="Wilson R."/>
            <person name="Cheng Z."/>
            <person name="Jin W."/>
            <person name="Jiang J."/>
            <person name="Leong S.A."/>
            <person name="Iwama H."/>
            <person name="Gojobori T."/>
            <person name="Itoh T."/>
            <person name="Niimura Y."/>
            <person name="Fujii Y."/>
            <person name="Habara T."/>
            <person name="Sakai H."/>
            <person name="Sato Y."/>
            <person name="Wilson G."/>
            <person name="Kumar K."/>
            <person name="McCouch S."/>
            <person name="Juretic N."/>
            <person name="Hoen D."/>
            <person name="Wright S."/>
            <person name="Bruskiewich R."/>
            <person name="Bureau T."/>
            <person name="Miyao A."/>
            <person name="Hirochika H."/>
            <person name="Nishikawa T."/>
            <person name="Kadowaki K."/>
            <person name="Sugiura M."/>
            <person name="Burr B."/>
            <person name="Sasaki T."/>
        </authorList>
    </citation>
    <scope>NUCLEOTIDE SEQUENCE [LARGE SCALE GENOMIC DNA]</scope>
    <source>
        <strain evidence="4">cv. Nipponbare</strain>
    </source>
</reference>
<feature type="compositionally biased region" description="Basic and acidic residues" evidence="1">
    <location>
        <begin position="1"/>
        <end position="14"/>
    </location>
</feature>
<evidence type="ECO:0000313" key="3">
    <source>
        <dbReference type="EMBL" id="BAT05249.1"/>
    </source>
</evidence>
<dbReference type="EMBL" id="AP014964">
    <property type="protein sequence ID" value="BAT05249.1"/>
    <property type="molecule type" value="Genomic_DNA"/>
</dbReference>
<organism evidence="3 4">
    <name type="scientific">Oryza sativa subsp. japonica</name>
    <name type="common">Rice</name>
    <dbReference type="NCBI Taxonomy" id="39947"/>
    <lineage>
        <taxon>Eukaryota</taxon>
        <taxon>Viridiplantae</taxon>
        <taxon>Streptophyta</taxon>
        <taxon>Embryophyta</taxon>
        <taxon>Tracheophyta</taxon>
        <taxon>Spermatophyta</taxon>
        <taxon>Magnoliopsida</taxon>
        <taxon>Liliopsida</taxon>
        <taxon>Poales</taxon>
        <taxon>Poaceae</taxon>
        <taxon>BOP clade</taxon>
        <taxon>Oryzoideae</taxon>
        <taxon>Oryzeae</taxon>
        <taxon>Oryzinae</taxon>
        <taxon>Oryza</taxon>
        <taxon>Oryza sativa</taxon>
    </lineage>
</organism>
<evidence type="ECO:0000256" key="1">
    <source>
        <dbReference type="SAM" id="MobiDB-lite"/>
    </source>
</evidence>
<gene>
    <name evidence="3" type="ordered locus">Os08g0385201</name>
    <name evidence="3" type="ORF">OSNPB_080385201</name>
</gene>